<sequence>MANDEGEKSPTNESIKLSPKGSIREKQPDNDVICLKPKMNLLNGITVIVGSIIGSGIFVSPKGVSKGTGSVGLSLVVWISSGIFSLVGAYCYAELGCMITKTGADYAYIMESFGPFVAFLRLWVECMIVRPCSQAIVALTFSFYVLRPIYPDCEPPDTAIRFLACVCICLLTFVNCWDVKWATRVQDLFTYGKLAALIIIIVTGFVELGRGKVEYFNFDNSETEHENEISFYFGFLFAYNGWNYLNFVIEELKDPHKNLPRAIFISCILCTVVYAFTIVAFHTTLSIQEVMGAEAVAVIYADRLFGNFAWVVPVFVALSTFGGVNGILFTSSRKEGSKIMDQIFKMREIENSTANWMNALLSLVYLCSKDIYALINYVGFATWLAIGLAVVCLPYLRWKQPDLPRPIKVNLFFPIIYILATIFITVVPMIAEPVETGFGCLIIFTGVPVYFLFIYWENKPACVKSGINSFTRLLQKLLVVVAAEKPVEV</sequence>
<keyword evidence="3" id="KW-0813">Transport</keyword>
<evidence type="ECO:0000256" key="4">
    <source>
        <dbReference type="ARBA" id="ARBA00022475"/>
    </source>
</evidence>
<protein>
    <submittedName>
        <fullName evidence="10">Y+L amino acid transporter 2 like protein</fullName>
    </submittedName>
</protein>
<evidence type="ECO:0000313" key="11">
    <source>
        <dbReference type="Proteomes" id="UP000807504"/>
    </source>
</evidence>
<keyword evidence="11" id="KW-1185">Reference proteome</keyword>
<dbReference type="GO" id="GO:0015179">
    <property type="term" value="F:L-amino acid transmembrane transporter activity"/>
    <property type="evidence" value="ECO:0007669"/>
    <property type="project" value="TreeGrafter"/>
</dbReference>
<feature type="transmembrane region" description="Helical" evidence="9">
    <location>
        <begin position="261"/>
        <end position="281"/>
    </location>
</feature>
<dbReference type="EMBL" id="JABXBU010000030">
    <property type="protein sequence ID" value="KAF8784588.1"/>
    <property type="molecule type" value="Genomic_DNA"/>
</dbReference>
<reference evidence="10" key="1">
    <citation type="journal article" date="2020" name="bioRxiv">
        <title>Chromosome-level reference genome of the European wasp spider Argiope bruennichi: a resource for studies on range expansion and evolutionary adaptation.</title>
        <authorList>
            <person name="Sheffer M.M."/>
            <person name="Hoppe A."/>
            <person name="Krehenwinkel H."/>
            <person name="Uhl G."/>
            <person name="Kuss A.W."/>
            <person name="Jensen L."/>
            <person name="Jensen C."/>
            <person name="Gillespie R.G."/>
            <person name="Hoff K.J."/>
            <person name="Prost S."/>
        </authorList>
    </citation>
    <scope>NUCLEOTIDE SEQUENCE</scope>
</reference>
<dbReference type="GO" id="GO:0005886">
    <property type="term" value="C:plasma membrane"/>
    <property type="evidence" value="ECO:0007669"/>
    <property type="project" value="UniProtKB-SubCell"/>
</dbReference>
<evidence type="ECO:0000256" key="5">
    <source>
        <dbReference type="ARBA" id="ARBA00022692"/>
    </source>
</evidence>
<keyword evidence="7 9" id="KW-0472">Membrane</keyword>
<dbReference type="Proteomes" id="UP000807504">
    <property type="component" value="Unassembled WGS sequence"/>
</dbReference>
<dbReference type="PIRSF" id="PIRSF006060">
    <property type="entry name" value="AA_transporter"/>
    <property type="match status" value="1"/>
</dbReference>
<dbReference type="FunFam" id="1.20.1740.10:FF:000003">
    <property type="entry name" value="Y+L amino acid transporter 1 isoform X1"/>
    <property type="match status" value="1"/>
</dbReference>
<dbReference type="InterPro" id="IPR050598">
    <property type="entry name" value="AminoAcid_Transporter"/>
</dbReference>
<feature type="transmembrane region" description="Helical" evidence="9">
    <location>
        <begin position="188"/>
        <end position="209"/>
    </location>
</feature>
<feature type="transmembrane region" description="Helical" evidence="9">
    <location>
        <begin position="409"/>
        <end position="430"/>
    </location>
</feature>
<evidence type="ECO:0000256" key="9">
    <source>
        <dbReference type="SAM" id="Phobius"/>
    </source>
</evidence>
<organism evidence="10 11">
    <name type="scientific">Argiope bruennichi</name>
    <name type="common">Wasp spider</name>
    <name type="synonym">Aranea bruennichi</name>
    <dbReference type="NCBI Taxonomy" id="94029"/>
    <lineage>
        <taxon>Eukaryota</taxon>
        <taxon>Metazoa</taxon>
        <taxon>Ecdysozoa</taxon>
        <taxon>Arthropoda</taxon>
        <taxon>Chelicerata</taxon>
        <taxon>Arachnida</taxon>
        <taxon>Araneae</taxon>
        <taxon>Araneomorphae</taxon>
        <taxon>Entelegynae</taxon>
        <taxon>Araneoidea</taxon>
        <taxon>Araneidae</taxon>
        <taxon>Argiope</taxon>
    </lineage>
</organism>
<name>A0A8T0F2S9_ARGBR</name>
<keyword evidence="5 9" id="KW-0812">Transmembrane</keyword>
<feature type="transmembrane region" description="Helical" evidence="9">
    <location>
        <begin position="41"/>
        <end position="59"/>
    </location>
</feature>
<comment type="similarity">
    <text evidence="2">Belongs to the amino acid-polyamine-organocation (APC) superfamily. L-type amino acid transporter (LAT) (TC 2.A.3.8) family.</text>
</comment>
<feature type="transmembrane region" description="Helical" evidence="9">
    <location>
        <begin position="229"/>
        <end position="249"/>
    </location>
</feature>
<evidence type="ECO:0000256" key="2">
    <source>
        <dbReference type="ARBA" id="ARBA00007040"/>
    </source>
</evidence>
<evidence type="ECO:0000256" key="7">
    <source>
        <dbReference type="ARBA" id="ARBA00023136"/>
    </source>
</evidence>
<feature type="transmembrane region" description="Helical" evidence="9">
    <location>
        <begin position="71"/>
        <end position="93"/>
    </location>
</feature>
<dbReference type="PANTHER" id="PTHR11785:SF531">
    <property type="entry name" value="LARGE NEUTRAL AMINO ACIDS TRANSPORTER SMALL SUBUNIT 1"/>
    <property type="match status" value="1"/>
</dbReference>
<feature type="transmembrane region" description="Helical" evidence="9">
    <location>
        <begin position="374"/>
        <end position="397"/>
    </location>
</feature>
<evidence type="ECO:0000256" key="6">
    <source>
        <dbReference type="ARBA" id="ARBA00022989"/>
    </source>
</evidence>
<feature type="region of interest" description="Disordered" evidence="8">
    <location>
        <begin position="1"/>
        <end position="25"/>
    </location>
</feature>
<keyword evidence="6 9" id="KW-1133">Transmembrane helix</keyword>
<comment type="subcellular location">
    <subcellularLocation>
        <location evidence="1">Cell membrane</location>
        <topology evidence="1">Multi-pass membrane protein</topology>
    </subcellularLocation>
</comment>
<dbReference type="Gene3D" id="1.20.1740.10">
    <property type="entry name" value="Amino acid/polyamine transporter I"/>
    <property type="match status" value="1"/>
</dbReference>
<feature type="transmembrane region" description="Helical" evidence="9">
    <location>
        <begin position="128"/>
        <end position="146"/>
    </location>
</feature>
<dbReference type="InterPro" id="IPR002293">
    <property type="entry name" value="AA/rel_permease1"/>
</dbReference>
<dbReference type="AlphaFoldDB" id="A0A8T0F2S9"/>
<accession>A0A8T0F2S9</accession>
<keyword evidence="4" id="KW-1003">Cell membrane</keyword>
<feature type="transmembrane region" description="Helical" evidence="9">
    <location>
        <begin position="158"/>
        <end position="176"/>
    </location>
</feature>
<feature type="transmembrane region" description="Helical" evidence="9">
    <location>
        <begin position="308"/>
        <end position="328"/>
    </location>
</feature>
<evidence type="ECO:0000256" key="3">
    <source>
        <dbReference type="ARBA" id="ARBA00022448"/>
    </source>
</evidence>
<dbReference type="Pfam" id="PF13520">
    <property type="entry name" value="AA_permease_2"/>
    <property type="match status" value="1"/>
</dbReference>
<evidence type="ECO:0000256" key="8">
    <source>
        <dbReference type="SAM" id="MobiDB-lite"/>
    </source>
</evidence>
<feature type="compositionally biased region" description="Basic and acidic residues" evidence="8">
    <location>
        <begin position="1"/>
        <end position="10"/>
    </location>
</feature>
<reference evidence="10" key="2">
    <citation type="submission" date="2020-06" db="EMBL/GenBank/DDBJ databases">
        <authorList>
            <person name="Sheffer M."/>
        </authorList>
    </citation>
    <scope>NUCLEOTIDE SEQUENCE</scope>
</reference>
<evidence type="ECO:0000256" key="1">
    <source>
        <dbReference type="ARBA" id="ARBA00004651"/>
    </source>
</evidence>
<dbReference type="PANTHER" id="PTHR11785">
    <property type="entry name" value="AMINO ACID TRANSPORTER"/>
    <property type="match status" value="1"/>
</dbReference>
<evidence type="ECO:0000313" key="10">
    <source>
        <dbReference type="EMBL" id="KAF8784588.1"/>
    </source>
</evidence>
<feature type="transmembrane region" description="Helical" evidence="9">
    <location>
        <begin position="436"/>
        <end position="456"/>
    </location>
</feature>
<proteinExistence type="inferred from homology"/>
<comment type="caution">
    <text evidence="10">The sequence shown here is derived from an EMBL/GenBank/DDBJ whole genome shotgun (WGS) entry which is preliminary data.</text>
</comment>
<gene>
    <name evidence="10" type="ORF">HNY73_010242</name>
</gene>